<reference evidence="1 2" key="1">
    <citation type="submission" date="2016-10" db="EMBL/GenBank/DDBJ databases">
        <authorList>
            <person name="de Groot N.N."/>
        </authorList>
    </citation>
    <scope>NUCLEOTIDE SEQUENCE [LARGE SCALE GENOMIC DNA]</scope>
    <source>
        <strain evidence="1 2">DSM 43067</strain>
    </source>
</reference>
<evidence type="ECO:0000313" key="1">
    <source>
        <dbReference type="EMBL" id="SFP73870.1"/>
    </source>
</evidence>
<dbReference type="EMBL" id="FOVH01000017">
    <property type="protein sequence ID" value="SFP73870.1"/>
    <property type="molecule type" value="Genomic_DNA"/>
</dbReference>
<dbReference type="STRING" id="1993.SAMN04489713_11711"/>
<organism evidence="1 2">
    <name type="scientific">Actinomadura madurae</name>
    <dbReference type="NCBI Taxonomy" id="1993"/>
    <lineage>
        <taxon>Bacteria</taxon>
        <taxon>Bacillati</taxon>
        <taxon>Actinomycetota</taxon>
        <taxon>Actinomycetes</taxon>
        <taxon>Streptosporangiales</taxon>
        <taxon>Thermomonosporaceae</taxon>
        <taxon>Actinomadura</taxon>
    </lineage>
</organism>
<protein>
    <submittedName>
        <fullName evidence="1">Uncharacterized protein</fullName>
    </submittedName>
</protein>
<name>A0A1I5SSX6_9ACTN</name>
<keyword evidence="2" id="KW-1185">Reference proteome</keyword>
<dbReference type="AlphaFoldDB" id="A0A1I5SSX6"/>
<dbReference type="Proteomes" id="UP000183413">
    <property type="component" value="Unassembled WGS sequence"/>
</dbReference>
<sequence>METAAALDQLAERFGVCCWLGPYTRTYWALVRGGDGWRLVEAVSIRELAIALTCPDGWPWP</sequence>
<accession>A0A1I5SSX6</accession>
<gene>
    <name evidence="1" type="ORF">SAMN04489713_11711</name>
</gene>
<dbReference type="InParanoid" id="A0A1I5SSX6"/>
<proteinExistence type="predicted"/>
<evidence type="ECO:0000313" key="2">
    <source>
        <dbReference type="Proteomes" id="UP000183413"/>
    </source>
</evidence>